<feature type="repeat" description="TPR" evidence="3">
    <location>
        <begin position="547"/>
        <end position="580"/>
    </location>
</feature>
<keyword evidence="2 3" id="KW-0802">TPR repeat</keyword>
<keyword evidence="4" id="KW-1133">Transmembrane helix</keyword>
<dbReference type="InterPro" id="IPR011990">
    <property type="entry name" value="TPR-like_helical_dom_sf"/>
</dbReference>
<dbReference type="SMART" id="SM00028">
    <property type="entry name" value="TPR"/>
    <property type="match status" value="6"/>
</dbReference>
<evidence type="ECO:0000256" key="1">
    <source>
        <dbReference type="ARBA" id="ARBA00022737"/>
    </source>
</evidence>
<dbReference type="Gene3D" id="1.25.40.10">
    <property type="entry name" value="Tetratricopeptide repeat domain"/>
    <property type="match status" value="2"/>
</dbReference>
<gene>
    <name evidence="6" type="ORF">GCM10023322_75100</name>
</gene>
<protein>
    <recommendedName>
        <fullName evidence="5">Glycosyltransferase RgtA/B/C/D-like domain-containing protein</fullName>
    </recommendedName>
</protein>
<feature type="repeat" description="TPR" evidence="3">
    <location>
        <begin position="479"/>
        <end position="512"/>
    </location>
</feature>
<dbReference type="PROSITE" id="PS50005">
    <property type="entry name" value="TPR"/>
    <property type="match status" value="5"/>
</dbReference>
<dbReference type="InterPro" id="IPR019734">
    <property type="entry name" value="TPR_rpt"/>
</dbReference>
<dbReference type="PANTHER" id="PTHR44227">
    <property type="match status" value="1"/>
</dbReference>
<feature type="transmembrane region" description="Helical" evidence="4">
    <location>
        <begin position="146"/>
        <end position="163"/>
    </location>
</feature>
<feature type="domain" description="Glycosyltransferase RgtA/B/C/D-like" evidence="5">
    <location>
        <begin position="91"/>
        <end position="193"/>
    </location>
</feature>
<keyword evidence="1" id="KW-0677">Repeat</keyword>
<feature type="repeat" description="TPR" evidence="3">
    <location>
        <begin position="411"/>
        <end position="444"/>
    </location>
</feature>
<sequence length="625" mass="69308">MSGSETERRRDALIVAGTLALTVVLYAGVFSAGFLEFDDPDNVLDNYSIRAFTWSNLEHFWTTPLQYMYTPLVSLSYAVDYHLGGLHPAVYHLTNLALHLVNVVLVYRLCRALTRKAFIAHFVTIAFAIHPSNVDTVSWVSTRSTLMATAFSLGTLLAYIRYLRRGRWGYLALAVPLFGLAVLSKSTAVALAAFLPVLDYCRGRGFSLRAVLDKLPFGAVALAGGLLTLHFRVDTGALYHYTLLDRFFLVCSALAWYVIRLVVPFPLAFAYAYPAKTGAFLPWYVYLAPLLLALVVVLLYRAPVSRRLVLLGLSFFALNVVLTQTALLEDNYASNRYVYLPYVGLLLIAAELIRGLVEATRGWRARLFAVWPALLVVVGVLFVVLTVARGMLWTQPVRVLDDSIRHQPAVPFVYNSRGMTEYQSGDYVAARRDFAKTLALDPTFTLGYYYLGVIENLNGDNDAAVADFDRAISLSSDFAAAYDARGKAELAMARYDDALTDLNRAVSLDGYLVDAYLNRGRVRAALHSYPAAIADFRVAAELDPDYPDTYNDLGTALLDSGDPRSAVGDFDEAIRRDPQYGEAYFNRGNAEQRMGDAAAACADWRTSATYGYQDATQRVQENCRS</sequence>
<feature type="transmembrane region" description="Helical" evidence="4">
    <location>
        <begin position="308"/>
        <end position="327"/>
    </location>
</feature>
<dbReference type="Pfam" id="PF13231">
    <property type="entry name" value="PMT_2"/>
    <property type="match status" value="1"/>
</dbReference>
<feature type="transmembrane region" description="Helical" evidence="4">
    <location>
        <begin position="12"/>
        <end position="35"/>
    </location>
</feature>
<evidence type="ECO:0000256" key="4">
    <source>
        <dbReference type="SAM" id="Phobius"/>
    </source>
</evidence>
<keyword evidence="4" id="KW-0812">Transmembrane</keyword>
<comment type="caution">
    <text evidence="6">The sequence shown here is derived from an EMBL/GenBank/DDBJ whole genome shotgun (WGS) entry which is preliminary data.</text>
</comment>
<dbReference type="InterPro" id="IPR038731">
    <property type="entry name" value="RgtA/B/C-like"/>
</dbReference>
<keyword evidence="4" id="KW-0472">Membrane</keyword>
<keyword evidence="7" id="KW-1185">Reference proteome</keyword>
<evidence type="ECO:0000313" key="7">
    <source>
        <dbReference type="Proteomes" id="UP001501570"/>
    </source>
</evidence>
<feature type="transmembrane region" description="Helical" evidence="4">
    <location>
        <begin position="215"/>
        <end position="231"/>
    </location>
</feature>
<accession>A0ABP9SQV0</accession>
<evidence type="ECO:0000256" key="2">
    <source>
        <dbReference type="ARBA" id="ARBA00022803"/>
    </source>
</evidence>
<proteinExistence type="predicted"/>
<name>A0ABP9SQV0_9ACTN</name>
<feature type="transmembrane region" description="Helical" evidence="4">
    <location>
        <begin position="117"/>
        <end position="134"/>
    </location>
</feature>
<evidence type="ECO:0000259" key="5">
    <source>
        <dbReference type="Pfam" id="PF13231"/>
    </source>
</evidence>
<feature type="transmembrane region" description="Helical" evidence="4">
    <location>
        <begin position="170"/>
        <end position="195"/>
    </location>
</feature>
<dbReference type="Proteomes" id="UP001501570">
    <property type="component" value="Unassembled WGS sequence"/>
</dbReference>
<feature type="repeat" description="TPR" evidence="3">
    <location>
        <begin position="445"/>
        <end position="478"/>
    </location>
</feature>
<feature type="repeat" description="TPR" evidence="3">
    <location>
        <begin position="513"/>
        <end position="546"/>
    </location>
</feature>
<feature type="transmembrane region" description="Helical" evidence="4">
    <location>
        <begin position="283"/>
        <end position="301"/>
    </location>
</feature>
<feature type="transmembrane region" description="Helical" evidence="4">
    <location>
        <begin position="339"/>
        <end position="357"/>
    </location>
</feature>
<organism evidence="6 7">
    <name type="scientific">Rugosimonospora acidiphila</name>
    <dbReference type="NCBI Taxonomy" id="556531"/>
    <lineage>
        <taxon>Bacteria</taxon>
        <taxon>Bacillati</taxon>
        <taxon>Actinomycetota</taxon>
        <taxon>Actinomycetes</taxon>
        <taxon>Micromonosporales</taxon>
        <taxon>Micromonosporaceae</taxon>
        <taxon>Rugosimonospora</taxon>
    </lineage>
</organism>
<dbReference type="SUPFAM" id="SSF48452">
    <property type="entry name" value="TPR-like"/>
    <property type="match status" value="2"/>
</dbReference>
<dbReference type="RefSeq" id="WP_345637983.1">
    <property type="nucleotide sequence ID" value="NZ_BAABJQ010000037.1"/>
</dbReference>
<feature type="transmembrane region" description="Helical" evidence="4">
    <location>
        <begin position="369"/>
        <end position="393"/>
    </location>
</feature>
<dbReference type="PANTHER" id="PTHR44227:SF3">
    <property type="entry name" value="PROTEIN O-MANNOSYL-TRANSFERASE TMTC4"/>
    <property type="match status" value="1"/>
</dbReference>
<evidence type="ECO:0000313" key="6">
    <source>
        <dbReference type="EMBL" id="GAA5199444.1"/>
    </source>
</evidence>
<dbReference type="InterPro" id="IPR052346">
    <property type="entry name" value="O-mannosyl-transferase_TMTC"/>
</dbReference>
<feature type="transmembrane region" description="Helical" evidence="4">
    <location>
        <begin position="89"/>
        <end position="110"/>
    </location>
</feature>
<evidence type="ECO:0000256" key="3">
    <source>
        <dbReference type="PROSITE-ProRule" id="PRU00339"/>
    </source>
</evidence>
<feature type="transmembrane region" description="Helical" evidence="4">
    <location>
        <begin position="243"/>
        <end position="263"/>
    </location>
</feature>
<dbReference type="EMBL" id="BAABJQ010000037">
    <property type="protein sequence ID" value="GAA5199444.1"/>
    <property type="molecule type" value="Genomic_DNA"/>
</dbReference>
<reference evidence="7" key="1">
    <citation type="journal article" date="2019" name="Int. J. Syst. Evol. Microbiol.">
        <title>The Global Catalogue of Microorganisms (GCM) 10K type strain sequencing project: providing services to taxonomists for standard genome sequencing and annotation.</title>
        <authorList>
            <consortium name="The Broad Institute Genomics Platform"/>
            <consortium name="The Broad Institute Genome Sequencing Center for Infectious Disease"/>
            <person name="Wu L."/>
            <person name="Ma J."/>
        </authorList>
    </citation>
    <scope>NUCLEOTIDE SEQUENCE [LARGE SCALE GENOMIC DNA]</scope>
    <source>
        <strain evidence="7">JCM 18304</strain>
    </source>
</reference>
<dbReference type="Pfam" id="PF13432">
    <property type="entry name" value="TPR_16"/>
    <property type="match status" value="3"/>
</dbReference>